<dbReference type="Gene3D" id="1.20.1250.20">
    <property type="entry name" value="MFS general substrate transporter like domains"/>
    <property type="match status" value="1"/>
</dbReference>
<feature type="transmembrane region" description="Helical" evidence="6">
    <location>
        <begin position="209"/>
        <end position="232"/>
    </location>
</feature>
<evidence type="ECO:0000256" key="5">
    <source>
        <dbReference type="ARBA" id="ARBA00023136"/>
    </source>
</evidence>
<dbReference type="GO" id="GO:0022857">
    <property type="term" value="F:transmembrane transporter activity"/>
    <property type="evidence" value="ECO:0007669"/>
    <property type="project" value="InterPro"/>
</dbReference>
<dbReference type="Proteomes" id="UP000045824">
    <property type="component" value="Unassembled WGS sequence"/>
</dbReference>
<evidence type="ECO:0000256" key="3">
    <source>
        <dbReference type="ARBA" id="ARBA00022692"/>
    </source>
</evidence>
<evidence type="ECO:0000256" key="1">
    <source>
        <dbReference type="ARBA" id="ARBA00004651"/>
    </source>
</evidence>
<protein>
    <submittedName>
        <fullName evidence="9">MFS transporter</fullName>
    </submittedName>
    <submittedName>
        <fullName evidence="8">Mxck</fullName>
    </submittedName>
</protein>
<feature type="transmembrane region" description="Helical" evidence="6">
    <location>
        <begin position="80"/>
        <end position="96"/>
    </location>
</feature>
<dbReference type="AlphaFoldDB" id="A0A0T9KP01"/>
<dbReference type="SUPFAM" id="SSF103473">
    <property type="entry name" value="MFS general substrate transporter"/>
    <property type="match status" value="1"/>
</dbReference>
<keyword evidence="4 6" id="KW-1133">Transmembrane helix</keyword>
<evidence type="ECO:0000256" key="4">
    <source>
        <dbReference type="ARBA" id="ARBA00022989"/>
    </source>
</evidence>
<proteinExistence type="predicted"/>
<feature type="domain" description="Major facilitator superfamily (MFS) profile" evidence="7">
    <location>
        <begin position="15"/>
        <end position="391"/>
    </location>
</feature>
<feature type="transmembrane region" description="Helical" evidence="6">
    <location>
        <begin position="12"/>
        <end position="33"/>
    </location>
</feature>
<evidence type="ECO:0000313" key="11">
    <source>
        <dbReference type="Proteomes" id="UP000195840"/>
    </source>
</evidence>
<feature type="transmembrane region" description="Helical" evidence="6">
    <location>
        <begin position="272"/>
        <end position="293"/>
    </location>
</feature>
<dbReference type="GO" id="GO:0005886">
    <property type="term" value="C:plasma membrane"/>
    <property type="evidence" value="ECO:0007669"/>
    <property type="project" value="UniProtKB-SubCell"/>
</dbReference>
<dbReference type="Proteomes" id="UP000195840">
    <property type="component" value="Unassembled WGS sequence"/>
</dbReference>
<organism evidence="8 10">
    <name type="scientific">Yersinia kristensenii</name>
    <dbReference type="NCBI Taxonomy" id="28152"/>
    <lineage>
        <taxon>Bacteria</taxon>
        <taxon>Pseudomonadati</taxon>
        <taxon>Pseudomonadota</taxon>
        <taxon>Gammaproteobacteria</taxon>
        <taxon>Enterobacterales</taxon>
        <taxon>Yersiniaceae</taxon>
        <taxon>Yersinia</taxon>
    </lineage>
</organism>
<dbReference type="EMBL" id="NHOG01000030">
    <property type="protein sequence ID" value="OVZ77087.1"/>
    <property type="molecule type" value="Genomic_DNA"/>
</dbReference>
<feature type="transmembrane region" description="Helical" evidence="6">
    <location>
        <begin position="244"/>
        <end position="260"/>
    </location>
</feature>
<keyword evidence="3 6" id="KW-0812">Transmembrane</keyword>
<reference evidence="9 11" key="2">
    <citation type="submission" date="2017-05" db="EMBL/GenBank/DDBJ databases">
        <title>Whole genome sequencing of Yersinia kristensenii.</title>
        <authorList>
            <person name="Campioni F."/>
        </authorList>
    </citation>
    <scope>NUCLEOTIDE SEQUENCE [LARGE SCALE GENOMIC DNA]</scope>
    <source>
        <strain evidence="9 11">CFSAN060538</strain>
    </source>
</reference>
<feature type="transmembrane region" description="Helical" evidence="6">
    <location>
        <begin position="367"/>
        <end position="386"/>
    </location>
</feature>
<gene>
    <name evidence="8" type="primary">araJ</name>
    <name evidence="9" type="ORF">CBW52_21015</name>
    <name evidence="8" type="ORF">ERS008491_00574</name>
</gene>
<feature type="transmembrane region" description="Helical" evidence="6">
    <location>
        <begin position="167"/>
        <end position="189"/>
    </location>
</feature>
<dbReference type="RefSeq" id="WP_050118339.1">
    <property type="nucleotide sequence ID" value="NZ_CABHXV010000009.1"/>
</dbReference>
<sequence length="395" mass="43797">MSVVDQVNDKNLIRIALITSFIQFTNALEYMMFNPIFIFMAKDFGVSVTFAGYVTGIYTLAAVISGGVAFFYIDRFNKKFILLINMAMLGVLTLLITQVNQFYLLLLLRFLAGLMGGTTMGVGISLLINATPTALRSKMLAIVIASFSIVSIVGMPGILFLCEHYGWHSALWLIFILCLLAVLSIKWGIPNDSRPARAGQPHLPLNRDVLLFASGNALIQFSPMLIIPILVPVLTQQLQVSNKMLPWLFFIGGISGYWVTKITGTLMSRYSATFIISISTLVFVLSLLIPFVGDNPLSWLFMILFLGSSYSRLVASSALTIQFPEDKHRAGYGSLQTALMYLTTTLAFFLSSILLPADGMTLQSLRRLLILCALSALVLPFYSRLLQHKLNFRLI</sequence>
<dbReference type="InterPro" id="IPR020846">
    <property type="entry name" value="MFS_dom"/>
</dbReference>
<comment type="subcellular location">
    <subcellularLocation>
        <location evidence="1">Cell membrane</location>
        <topology evidence="1">Multi-pass membrane protein</topology>
    </subcellularLocation>
</comment>
<dbReference type="PANTHER" id="PTHR43124:SF3">
    <property type="entry name" value="CHLORAMPHENICOL EFFLUX PUMP RV0191"/>
    <property type="match status" value="1"/>
</dbReference>
<dbReference type="InterPro" id="IPR050189">
    <property type="entry name" value="MFS_Efflux_Transporters"/>
</dbReference>
<evidence type="ECO:0000313" key="8">
    <source>
        <dbReference type="EMBL" id="CNE17065.1"/>
    </source>
</evidence>
<keyword evidence="5 6" id="KW-0472">Membrane</keyword>
<evidence type="ECO:0000313" key="9">
    <source>
        <dbReference type="EMBL" id="OVZ77087.1"/>
    </source>
</evidence>
<accession>A0A0T9KP01</accession>
<evidence type="ECO:0000313" key="10">
    <source>
        <dbReference type="Proteomes" id="UP000045824"/>
    </source>
</evidence>
<dbReference type="Pfam" id="PF07690">
    <property type="entry name" value="MFS_1"/>
    <property type="match status" value="1"/>
</dbReference>
<dbReference type="InterPro" id="IPR036259">
    <property type="entry name" value="MFS_trans_sf"/>
</dbReference>
<evidence type="ECO:0000259" key="7">
    <source>
        <dbReference type="PROSITE" id="PS50850"/>
    </source>
</evidence>
<dbReference type="PROSITE" id="PS50850">
    <property type="entry name" value="MFS"/>
    <property type="match status" value="1"/>
</dbReference>
<feature type="transmembrane region" description="Helical" evidence="6">
    <location>
        <begin position="102"/>
        <end position="128"/>
    </location>
</feature>
<keyword evidence="11" id="KW-1185">Reference proteome</keyword>
<keyword evidence="2" id="KW-1003">Cell membrane</keyword>
<dbReference type="InterPro" id="IPR011701">
    <property type="entry name" value="MFS"/>
</dbReference>
<dbReference type="EMBL" id="CPYI01000002">
    <property type="protein sequence ID" value="CNE17065.1"/>
    <property type="molecule type" value="Genomic_DNA"/>
</dbReference>
<feature type="transmembrane region" description="Helical" evidence="6">
    <location>
        <begin position="140"/>
        <end position="161"/>
    </location>
</feature>
<evidence type="ECO:0000256" key="2">
    <source>
        <dbReference type="ARBA" id="ARBA00022475"/>
    </source>
</evidence>
<feature type="transmembrane region" description="Helical" evidence="6">
    <location>
        <begin position="299"/>
        <end position="321"/>
    </location>
</feature>
<feature type="transmembrane region" description="Helical" evidence="6">
    <location>
        <begin position="333"/>
        <end position="355"/>
    </location>
</feature>
<evidence type="ECO:0000256" key="6">
    <source>
        <dbReference type="SAM" id="Phobius"/>
    </source>
</evidence>
<reference evidence="8 10" key="1">
    <citation type="submission" date="2015-03" db="EMBL/GenBank/DDBJ databases">
        <authorList>
            <person name="Murphy D."/>
        </authorList>
    </citation>
    <scope>NUCLEOTIDE SEQUENCE [LARGE SCALE GENOMIC DNA]</scope>
    <source>
        <strain evidence="8 10">FCF326</strain>
    </source>
</reference>
<name>A0A0T9KP01_YERKR</name>
<dbReference type="PANTHER" id="PTHR43124">
    <property type="entry name" value="PURINE EFFLUX PUMP PBUE"/>
    <property type="match status" value="1"/>
</dbReference>
<feature type="transmembrane region" description="Helical" evidence="6">
    <location>
        <begin position="53"/>
        <end position="73"/>
    </location>
</feature>